<evidence type="ECO:0000313" key="1">
    <source>
        <dbReference type="EMBL" id="CDT74041.1"/>
    </source>
</evidence>
<organism evidence="1 2">
    <name type="scientific">Vibrio coralliirubri</name>
    <dbReference type="NCBI Taxonomy" id="1516159"/>
    <lineage>
        <taxon>Bacteria</taxon>
        <taxon>Pseudomonadati</taxon>
        <taxon>Pseudomonadota</taxon>
        <taxon>Gammaproteobacteria</taxon>
        <taxon>Vibrionales</taxon>
        <taxon>Vibrionaceae</taxon>
        <taxon>Vibrio</taxon>
    </lineage>
</organism>
<dbReference type="EMBL" id="CCKJ01000036">
    <property type="protein sequence ID" value="CDT74041.1"/>
    <property type="molecule type" value="Genomic_DNA"/>
</dbReference>
<gene>
    <name evidence="1" type="ORF">VCR31J2_1300102</name>
</gene>
<reference evidence="1 2" key="1">
    <citation type="submission" date="2014-06" db="EMBL/GenBank/DDBJ databases">
        <authorList>
            <person name="Le Roux F."/>
        </authorList>
    </citation>
    <scope>NUCLEOTIDE SEQUENCE [LARGE SCALE GENOMIC DNA]</scope>
    <source>
        <strain evidence="1 2">J2-31</strain>
    </source>
</reference>
<accession>A0AA87BZN4</accession>
<name>A0AA87BZN4_9VIBR</name>
<protein>
    <submittedName>
        <fullName evidence="1">Uncharacterized protein</fullName>
    </submittedName>
</protein>
<dbReference type="Proteomes" id="UP000041625">
    <property type="component" value="Unassembled WGS sequence"/>
</dbReference>
<comment type="caution">
    <text evidence="1">The sequence shown here is derived from an EMBL/GenBank/DDBJ whole genome shotgun (WGS) entry which is preliminary data.</text>
</comment>
<keyword evidence="2" id="KW-1185">Reference proteome</keyword>
<proteinExistence type="predicted"/>
<dbReference type="RefSeq" id="WP_050650773.1">
    <property type="nucleotide sequence ID" value="NZ_LK933978.1"/>
</dbReference>
<dbReference type="AlphaFoldDB" id="A0AA87BZN4"/>
<sequence length="105" mass="11507">MNHHAFAVVQGKVIQSSLEAVFNLVLESKEEWREAVSCQSTRCAIKVVTRCGSESSKGTALASFRILSERFNNTDSVTAINTQYSLFCSVISVSEYGQGAPRVML</sequence>
<evidence type="ECO:0000313" key="2">
    <source>
        <dbReference type="Proteomes" id="UP000041625"/>
    </source>
</evidence>